<gene>
    <name evidence="6" type="ORF">PACILC2_12400</name>
</gene>
<reference evidence="6 7" key="1">
    <citation type="submission" date="2021-04" db="EMBL/GenBank/DDBJ databases">
        <title>Draft genome sequence of Paenibacillus cisolokensis, LC2-13A.</title>
        <authorList>
            <person name="Uke A."/>
            <person name="Chhe C."/>
            <person name="Baramee S."/>
            <person name="Kosugi A."/>
        </authorList>
    </citation>
    <scope>NUCLEOTIDE SEQUENCE [LARGE SCALE GENOMIC DNA]</scope>
    <source>
        <strain evidence="6 7">LC2-13A</strain>
    </source>
</reference>
<keyword evidence="2" id="KW-0805">Transcription regulation</keyword>
<protein>
    <recommendedName>
        <fullName evidence="5">Transcriptional regulator LacI/GalR-like sensor domain-containing protein</fullName>
    </recommendedName>
</protein>
<keyword evidence="1" id="KW-0678">Repressor</keyword>
<evidence type="ECO:0000256" key="2">
    <source>
        <dbReference type="ARBA" id="ARBA00023015"/>
    </source>
</evidence>
<proteinExistence type="predicted"/>
<evidence type="ECO:0000256" key="4">
    <source>
        <dbReference type="ARBA" id="ARBA00023163"/>
    </source>
</evidence>
<evidence type="ECO:0000313" key="7">
    <source>
        <dbReference type="Proteomes" id="UP000680304"/>
    </source>
</evidence>
<dbReference type="Pfam" id="PF13377">
    <property type="entry name" value="Peripla_BP_3"/>
    <property type="match status" value="1"/>
</dbReference>
<dbReference type="InterPro" id="IPR046335">
    <property type="entry name" value="LacI/GalR-like_sensor"/>
</dbReference>
<dbReference type="SUPFAM" id="SSF53822">
    <property type="entry name" value="Periplasmic binding protein-like I"/>
    <property type="match status" value="1"/>
</dbReference>
<sequence>MPRARASARIFSYSRGRTDEAAVAETVKRQGDAAGYVIIGKCPTATLLRLGDSGLPMVLVDHEEPLLAADAVLNANAEAGRLACRRLLAEGCRSIVMVGRDSFAVSFRERWWGCRMAFDEWQREDKREPAPAPASLRKWTVPYGSPSWPHSLCKRLDTAAELPDGFVCANDELALELSRALIERGTPLPDRCRIVGIDNTAASQSAPLPLTTVDLAKEWLGMRAVEAIVRRLGRPEAPPEKIVLSASLIVRQSG</sequence>
<evidence type="ECO:0000256" key="3">
    <source>
        <dbReference type="ARBA" id="ARBA00023125"/>
    </source>
</evidence>
<evidence type="ECO:0000256" key="1">
    <source>
        <dbReference type="ARBA" id="ARBA00022491"/>
    </source>
</evidence>
<dbReference type="InterPro" id="IPR028082">
    <property type="entry name" value="Peripla_BP_I"/>
</dbReference>
<evidence type="ECO:0000259" key="5">
    <source>
        <dbReference type="Pfam" id="PF13377"/>
    </source>
</evidence>
<comment type="caution">
    <text evidence="6">The sequence shown here is derived from an EMBL/GenBank/DDBJ whole genome shotgun (WGS) entry which is preliminary data.</text>
</comment>
<keyword evidence="4" id="KW-0804">Transcription</keyword>
<dbReference type="PANTHER" id="PTHR30146:SF148">
    <property type="entry name" value="HTH-TYPE TRANSCRIPTIONAL REPRESSOR PURR-RELATED"/>
    <property type="match status" value="1"/>
</dbReference>
<dbReference type="PANTHER" id="PTHR30146">
    <property type="entry name" value="LACI-RELATED TRANSCRIPTIONAL REPRESSOR"/>
    <property type="match status" value="1"/>
</dbReference>
<dbReference type="Gene3D" id="3.40.50.2300">
    <property type="match status" value="2"/>
</dbReference>
<keyword evidence="3" id="KW-0238">DNA-binding</keyword>
<dbReference type="EMBL" id="BOVJ01000040">
    <property type="protein sequence ID" value="GIQ62672.1"/>
    <property type="molecule type" value="Genomic_DNA"/>
</dbReference>
<dbReference type="Proteomes" id="UP000680304">
    <property type="component" value="Unassembled WGS sequence"/>
</dbReference>
<feature type="domain" description="Transcriptional regulator LacI/GalR-like sensor" evidence="5">
    <location>
        <begin position="85"/>
        <end position="253"/>
    </location>
</feature>
<keyword evidence="7" id="KW-1185">Reference proteome</keyword>
<organism evidence="6 7">
    <name type="scientific">Paenibacillus cisolokensis</name>
    <dbReference type="NCBI Taxonomy" id="1658519"/>
    <lineage>
        <taxon>Bacteria</taxon>
        <taxon>Bacillati</taxon>
        <taxon>Bacillota</taxon>
        <taxon>Bacilli</taxon>
        <taxon>Bacillales</taxon>
        <taxon>Paenibacillaceae</taxon>
        <taxon>Paenibacillus</taxon>
    </lineage>
</organism>
<evidence type="ECO:0000313" key="6">
    <source>
        <dbReference type="EMBL" id="GIQ62672.1"/>
    </source>
</evidence>
<name>A0ABQ4N3C3_9BACL</name>
<accession>A0ABQ4N3C3</accession>